<evidence type="ECO:0000259" key="1">
    <source>
        <dbReference type="Pfam" id="PF04807"/>
    </source>
</evidence>
<keyword evidence="3" id="KW-1185">Reference proteome</keyword>
<dbReference type="Pfam" id="PF04807">
    <property type="entry name" value="Gemini_AC4_5"/>
    <property type="match status" value="1"/>
</dbReference>
<evidence type="ECO:0000313" key="2">
    <source>
        <dbReference type="EMBL" id="QDJ95892.1"/>
    </source>
</evidence>
<sequence length="105" mass="11460">MILVLSGFLVVIDNMSVDSPESPNQCLLVASILTTSHLSIEPVHDLKTITKIVLHRSSTGLVVEHVEHLTKIHRGAIGSSVSDQPKHDAVRVVLQLDVLVHPYLT</sequence>
<evidence type="ECO:0000313" key="3">
    <source>
        <dbReference type="Proteomes" id="UP000679526"/>
    </source>
</evidence>
<proteinExistence type="predicted"/>
<gene>
    <name evidence="2" type="primary">AC5</name>
    <name evidence="2" type="synonym">AL5</name>
</gene>
<dbReference type="GeneID" id="65103088"/>
<organism evidence="2 3">
    <name type="scientific">Sida chlorotic leaf virus</name>
    <dbReference type="NCBI Taxonomy" id="2593923"/>
    <lineage>
        <taxon>Viruses</taxon>
        <taxon>Monodnaviria</taxon>
        <taxon>Shotokuvirae</taxon>
        <taxon>Cressdnaviricota</taxon>
        <taxon>Repensiviricetes</taxon>
        <taxon>Geplafuvirales</taxon>
        <taxon>Geminiviridae</taxon>
        <taxon>Begomovirus</taxon>
        <taxon>Begomovirus sidapallidi</taxon>
    </lineage>
</organism>
<dbReference type="RefSeq" id="YP_010087777.1">
    <property type="nucleotide sequence ID" value="NC_055581.1"/>
</dbReference>
<feature type="domain" description="Geminivirus AC4/5 conserved" evidence="1">
    <location>
        <begin position="51"/>
        <end position="83"/>
    </location>
</feature>
<protein>
    <submittedName>
        <fullName evidence="2">AC5 protein</fullName>
    </submittedName>
</protein>
<accession>A0A514TTS8</accession>
<dbReference type="KEGG" id="vg:65103088"/>
<dbReference type="InterPro" id="IPR006892">
    <property type="entry name" value="Gemini_AC4_5_cons_dom_1"/>
</dbReference>
<reference evidence="2 3" key="1">
    <citation type="submission" date="2019-05" db="EMBL/GenBank/DDBJ databases">
        <title>Metagenomic analysis reveals high begomovirus richness in Colima, Mexico.</title>
        <authorList>
            <person name="Cardenas-Conejo Y."/>
        </authorList>
    </citation>
    <scope>NUCLEOTIDE SEQUENCE [LARGE SCALE GENOMIC DNA]</scope>
    <source>
        <strain evidence="2">SiChLV/Colima</strain>
    </source>
</reference>
<dbReference type="Proteomes" id="UP000679526">
    <property type="component" value="Genome"/>
</dbReference>
<name>A0A514TTS8_9GEMI</name>
<dbReference type="EMBL" id="MN013784">
    <property type="protein sequence ID" value="QDJ95892.1"/>
    <property type="molecule type" value="Genomic_DNA"/>
</dbReference>